<proteinExistence type="predicted"/>
<dbReference type="InterPro" id="IPR036068">
    <property type="entry name" value="Nicotinate_pribotase-like_C"/>
</dbReference>
<dbReference type="EMBL" id="CP141615">
    <property type="protein sequence ID" value="WRP16248.1"/>
    <property type="molecule type" value="Genomic_DNA"/>
</dbReference>
<dbReference type="NCBIfam" id="NF006415">
    <property type="entry name" value="PRK08662.1"/>
    <property type="match status" value="1"/>
</dbReference>
<protein>
    <submittedName>
        <fullName evidence="5">Nicotinate phosphoribosyltransferase</fullName>
        <ecNumber evidence="5">6.3.4.21</ecNumber>
    </submittedName>
</protein>
<dbReference type="InterPro" id="IPR002638">
    <property type="entry name" value="Quinolinate_PRibosylTrfase_C"/>
</dbReference>
<dbReference type="Proteomes" id="UP001332192">
    <property type="component" value="Chromosome"/>
</dbReference>
<name>A0ABZ1BUH9_9FIRM</name>
<feature type="domain" description="Quinolinate phosphoribosyl transferase N-terminal" evidence="4">
    <location>
        <begin position="44"/>
        <end position="138"/>
    </location>
</feature>
<accession>A0ABZ1BUH9</accession>
<organism evidence="5 6">
    <name type="scientific">Carboxydichorda subterranea</name>
    <dbReference type="NCBI Taxonomy" id="3109565"/>
    <lineage>
        <taxon>Bacteria</taxon>
        <taxon>Bacillati</taxon>
        <taxon>Bacillota</taxon>
        <taxon>Limnochordia</taxon>
        <taxon>Limnochordales</taxon>
        <taxon>Geochordaceae</taxon>
        <taxon>Carboxydichorda</taxon>
    </lineage>
</organism>
<gene>
    <name evidence="5" type="ORF">U7230_09045</name>
</gene>
<evidence type="ECO:0000259" key="3">
    <source>
        <dbReference type="Pfam" id="PF01729"/>
    </source>
</evidence>
<keyword evidence="5" id="KW-0328">Glycosyltransferase</keyword>
<dbReference type="Gene3D" id="3.90.1170.20">
    <property type="entry name" value="Quinolinate phosphoribosyl transferase, N-terminal domain"/>
    <property type="match status" value="1"/>
</dbReference>
<comment type="catalytic activity">
    <reaction evidence="2">
        <text>nicotinate beta-D-ribonucleotide + CO2 + diphosphate = quinolinate + 5-phospho-alpha-D-ribose 1-diphosphate + 2 H(+)</text>
        <dbReference type="Rhea" id="RHEA:12733"/>
        <dbReference type="ChEBI" id="CHEBI:15378"/>
        <dbReference type="ChEBI" id="CHEBI:16526"/>
        <dbReference type="ChEBI" id="CHEBI:29959"/>
        <dbReference type="ChEBI" id="CHEBI:33019"/>
        <dbReference type="ChEBI" id="CHEBI:57502"/>
        <dbReference type="ChEBI" id="CHEBI:58017"/>
        <dbReference type="EC" id="2.4.2.19"/>
    </reaction>
</comment>
<sequence>MGDVVTMGAKFLESEADVKSLRVDPARPLFSAEHDEILAGHTADVYFVKTLQVLRAEGKADVPVVAEIFPRSEGMLAGVEEALRLLQNRPPGLGAIEVWAMDEGEWFSPKEVVMRIAGPYSAFGVYETAILGILAQSSGWATAARRVVEAAGGKPVSSFGARHVHPAVAPVMERAALLAGASGAACILAAKLQGKEPVGTVPHALMLILGDTVSGALAYHHHTAPDSPRIILVDTYKDEAEESLRVAEVLGKALEGVRLDTPGERGGVTPDLVAEVRARLDQAGYRHVKILVSGGLTPERVQQLAAAGADAFGVGSYISSAPPLDMTLDLKMVEGKPVAKRGRIPGIQANPRLRLRIDGRNRVA</sequence>
<evidence type="ECO:0000259" key="4">
    <source>
        <dbReference type="Pfam" id="PF02749"/>
    </source>
</evidence>
<dbReference type="InterPro" id="IPR013785">
    <property type="entry name" value="Aldolase_TIM"/>
</dbReference>
<dbReference type="PANTHER" id="PTHR43202">
    <property type="entry name" value="NICOTINATE-NUCLEOTIDE PYROPHOSPHORYLASE"/>
    <property type="match status" value="1"/>
</dbReference>
<dbReference type="Pfam" id="PF01729">
    <property type="entry name" value="QRPTase_C"/>
    <property type="match status" value="1"/>
</dbReference>
<keyword evidence="5" id="KW-0436">Ligase</keyword>
<dbReference type="Gene3D" id="3.20.20.70">
    <property type="entry name" value="Aldolase class I"/>
    <property type="match status" value="1"/>
</dbReference>
<feature type="domain" description="Quinolinate phosphoribosyl transferase C-terminal" evidence="3">
    <location>
        <begin position="141"/>
        <end position="329"/>
    </location>
</feature>
<keyword evidence="6" id="KW-1185">Reference proteome</keyword>
<evidence type="ECO:0000313" key="5">
    <source>
        <dbReference type="EMBL" id="WRP16248.1"/>
    </source>
</evidence>
<reference evidence="5 6" key="1">
    <citation type="journal article" date="2024" name="Front. Microbiol.">
        <title>Novel thermophilic genera Geochorda gen. nov. and Carboxydochorda gen. nov. from the deep terrestrial subsurface reveal the ecophysiological diversity in the class Limnochordia.</title>
        <authorList>
            <person name="Karnachuk O.V."/>
            <person name="Lukina A.P."/>
            <person name="Avakyan M.R."/>
            <person name="Kadnikov V.V."/>
            <person name="Begmatov S."/>
            <person name="Beletsky A.V."/>
            <person name="Vlasova K.G."/>
            <person name="Novikov A.A."/>
            <person name="Shcherbakova V.A."/>
            <person name="Mardanov A.V."/>
            <person name="Ravin N.V."/>
        </authorList>
    </citation>
    <scope>NUCLEOTIDE SEQUENCE [LARGE SCALE GENOMIC DNA]</scope>
    <source>
        <strain evidence="5 6">L945</strain>
    </source>
</reference>
<dbReference type="InterPro" id="IPR022412">
    <property type="entry name" value="Quinolinate_PRibosylTrfase_N"/>
</dbReference>
<dbReference type="PANTHER" id="PTHR43202:SF1">
    <property type="entry name" value="NICOTINATE PHOSPHORIBOSYLTRANSFERASE"/>
    <property type="match status" value="1"/>
</dbReference>
<keyword evidence="1" id="KW-0808">Transferase</keyword>
<dbReference type="GO" id="GO:0004516">
    <property type="term" value="F:nicotinate phosphoribosyltransferase activity"/>
    <property type="evidence" value="ECO:0007669"/>
    <property type="project" value="UniProtKB-EC"/>
</dbReference>
<dbReference type="SUPFAM" id="SSF51690">
    <property type="entry name" value="Nicotinate/Quinolinate PRTase C-terminal domain-like"/>
    <property type="match status" value="1"/>
</dbReference>
<dbReference type="Pfam" id="PF02749">
    <property type="entry name" value="QRPTase_N"/>
    <property type="match status" value="1"/>
</dbReference>
<dbReference type="EC" id="6.3.4.21" evidence="5"/>
<dbReference type="SUPFAM" id="SSF54675">
    <property type="entry name" value="Nicotinate/Quinolinate PRTase N-terminal domain-like"/>
    <property type="match status" value="1"/>
</dbReference>
<dbReference type="InterPro" id="IPR037128">
    <property type="entry name" value="Quinolinate_PRibosylTase_N_sf"/>
</dbReference>
<evidence type="ECO:0000256" key="2">
    <source>
        <dbReference type="ARBA" id="ARBA00047445"/>
    </source>
</evidence>
<dbReference type="InterPro" id="IPR053190">
    <property type="entry name" value="NAPRTase-like"/>
</dbReference>
<evidence type="ECO:0000256" key="1">
    <source>
        <dbReference type="ARBA" id="ARBA00022679"/>
    </source>
</evidence>
<dbReference type="GO" id="GO:0016757">
    <property type="term" value="F:glycosyltransferase activity"/>
    <property type="evidence" value="ECO:0007669"/>
    <property type="project" value="UniProtKB-KW"/>
</dbReference>
<evidence type="ECO:0000313" key="6">
    <source>
        <dbReference type="Proteomes" id="UP001332192"/>
    </source>
</evidence>